<protein>
    <recommendedName>
        <fullName evidence="9">V-type proton ATPase 21 kDa proteolipid subunit c''</fullName>
    </recommendedName>
</protein>
<evidence type="ECO:0000259" key="11">
    <source>
        <dbReference type="Pfam" id="PF00137"/>
    </source>
</evidence>
<dbReference type="FunFam" id="1.20.120.610:FF:000002">
    <property type="entry name" value="V-type proton ATPase proteolipid subunit"/>
    <property type="match status" value="1"/>
</dbReference>
<evidence type="ECO:0000256" key="6">
    <source>
        <dbReference type="ARBA" id="ARBA00022989"/>
    </source>
</evidence>
<dbReference type="CDD" id="cd18178">
    <property type="entry name" value="ATP-synt_Vo_c_ATP6F_rpt2"/>
    <property type="match status" value="1"/>
</dbReference>
<proteinExistence type="inferred from homology"/>
<evidence type="ECO:0000256" key="2">
    <source>
        <dbReference type="ARBA" id="ARBA00007296"/>
    </source>
</evidence>
<dbReference type="InterPro" id="IPR002379">
    <property type="entry name" value="ATPase_proteolipid_c-like_dom"/>
</dbReference>
<comment type="subunit">
    <text evidence="10">V-ATPase is a heteromultimeric enzyme made up of two complexes: the ATP-hydrolytic V1 complex and the proton translocation V0 complex. The V1 complex consists of three catalytic AB heterodimers that form a heterohexamer, three peripheral stalks each consisting of EG heterodimers, one central rotor including subunits D and F, and the regulatory subunits C and H. The proton translocation complex V0 consists of the proton transport subunit a, a ring of proteolipid subunits c9c'', rotary subunit d, subunits e and f, and the accessory subunits.</text>
</comment>
<dbReference type="GO" id="GO:0033179">
    <property type="term" value="C:proton-transporting V-type ATPase, V0 domain"/>
    <property type="evidence" value="ECO:0007669"/>
    <property type="project" value="InterPro"/>
</dbReference>
<evidence type="ECO:0000256" key="7">
    <source>
        <dbReference type="ARBA" id="ARBA00023065"/>
    </source>
</evidence>
<organism evidence="12 13">
    <name type="scientific">Ridgeia piscesae</name>
    <name type="common">Tubeworm</name>
    <dbReference type="NCBI Taxonomy" id="27915"/>
    <lineage>
        <taxon>Eukaryota</taxon>
        <taxon>Metazoa</taxon>
        <taxon>Spiralia</taxon>
        <taxon>Lophotrochozoa</taxon>
        <taxon>Annelida</taxon>
        <taxon>Polychaeta</taxon>
        <taxon>Sedentaria</taxon>
        <taxon>Canalipalpata</taxon>
        <taxon>Sabellida</taxon>
        <taxon>Siboglinidae</taxon>
        <taxon>Ridgeia</taxon>
    </lineage>
</organism>
<evidence type="ECO:0000256" key="1">
    <source>
        <dbReference type="ARBA" id="ARBA00004141"/>
    </source>
</evidence>
<reference evidence="12" key="1">
    <citation type="journal article" date="2023" name="Mol. Biol. Evol.">
        <title>Third-Generation Sequencing Reveals the Adaptive Role of the Epigenome in Three Deep-Sea Polychaetes.</title>
        <authorList>
            <person name="Perez M."/>
            <person name="Aroh O."/>
            <person name="Sun Y."/>
            <person name="Lan Y."/>
            <person name="Juniper S.K."/>
            <person name="Young C.R."/>
            <person name="Angers B."/>
            <person name="Qian P.Y."/>
        </authorList>
    </citation>
    <scope>NUCLEOTIDE SEQUENCE</scope>
    <source>
        <strain evidence="12">R07B-5</strain>
    </source>
</reference>
<comment type="function">
    <text evidence="10">Proton-conducting pore forming of the V0 complex of vacuolar(H+)-ATPase (V-ATPase), a multisubunit enzyme composed of a peripheral complex (V1) that hydrolyzes ATP and a membrane integral complex (V0) that translocates protons. V-ATPase is responsible for acidifying and maintaining the pH of intracellular compartments and in some cell types, is targeted to the plasma membrane, where it is responsible for acidifying the extracellular environment.</text>
</comment>
<dbReference type="PRINTS" id="PR00122">
    <property type="entry name" value="VACATPASE"/>
</dbReference>
<dbReference type="InterPro" id="IPR000245">
    <property type="entry name" value="ATPase_proteolipid_csu"/>
</dbReference>
<accession>A0AAD9L3X0</accession>
<dbReference type="InterPro" id="IPR035921">
    <property type="entry name" value="F/V-ATP_Csub_sf"/>
</dbReference>
<dbReference type="PANTHER" id="PTHR10263">
    <property type="entry name" value="V-TYPE PROTON ATPASE PROTEOLIPID SUBUNIT"/>
    <property type="match status" value="1"/>
</dbReference>
<feature type="transmembrane region" description="Helical" evidence="10">
    <location>
        <begin position="114"/>
        <end position="141"/>
    </location>
</feature>
<feature type="transmembrane region" description="Helical" evidence="10">
    <location>
        <begin position="71"/>
        <end position="94"/>
    </location>
</feature>
<keyword evidence="3 10" id="KW-0813">Transport</keyword>
<feature type="domain" description="V-ATPase proteolipid subunit C-like" evidence="11">
    <location>
        <begin position="48"/>
        <end position="91"/>
    </location>
</feature>
<dbReference type="EMBL" id="JAODUO010000335">
    <property type="protein sequence ID" value="KAK2182802.1"/>
    <property type="molecule type" value="Genomic_DNA"/>
</dbReference>
<keyword evidence="4 10" id="KW-0812">Transmembrane</keyword>
<evidence type="ECO:0000313" key="13">
    <source>
        <dbReference type="Proteomes" id="UP001209878"/>
    </source>
</evidence>
<evidence type="ECO:0000256" key="3">
    <source>
        <dbReference type="ARBA" id="ARBA00022448"/>
    </source>
</evidence>
<feature type="transmembrane region" description="Helical" evidence="10">
    <location>
        <begin position="153"/>
        <end position="177"/>
    </location>
</feature>
<comment type="subcellular location">
    <subcellularLocation>
        <location evidence="1">Membrane</location>
        <topology evidence="1">Multi-pass membrane protein</topology>
    </subcellularLocation>
</comment>
<keyword evidence="13" id="KW-1185">Reference proteome</keyword>
<dbReference type="Gene3D" id="1.20.120.610">
    <property type="entry name" value="lithium bound rotor ring of v- atpase"/>
    <property type="match status" value="1"/>
</dbReference>
<evidence type="ECO:0000256" key="4">
    <source>
        <dbReference type="ARBA" id="ARBA00022692"/>
    </source>
</evidence>
<feature type="domain" description="V-ATPase proteolipid subunit C-like" evidence="11">
    <location>
        <begin position="119"/>
        <end position="177"/>
    </location>
</feature>
<dbReference type="Pfam" id="PF00137">
    <property type="entry name" value="ATP-synt_C"/>
    <property type="match status" value="2"/>
</dbReference>
<keyword evidence="6 10" id="KW-1133">Transmembrane helix</keyword>
<sequence length="197" mass="20678">MHAPVKVLFSVFIDCCAVGSWWGSRPTSGLTLVLALQYHCRLLELHGGIFTTGSSILGAGVKVPRIRTKNLVSVIFCEAVAIYGIIMAIVIGNVTQEFHPEVASDHAIRMNYMAGYAMFAAGLTVGFTNLSCGLCVGVVGSGAALSDAANPSLFVKILIIEIFGSAIGLFGVIVAILQASTTVTVMHITGPQRFSCA</sequence>
<gene>
    <name evidence="12" type="ORF">NP493_335g01047</name>
</gene>
<comment type="similarity">
    <text evidence="2 10">Belongs to the V-ATPase proteolipid subunit family.</text>
</comment>
<name>A0AAD9L3X0_RIDPI</name>
<dbReference type="AlphaFoldDB" id="A0AAD9L3X0"/>
<comment type="caution">
    <text evidence="12">The sequence shown here is derived from an EMBL/GenBank/DDBJ whole genome shotgun (WGS) entry which is preliminary data.</text>
</comment>
<evidence type="ECO:0000256" key="5">
    <source>
        <dbReference type="ARBA" id="ARBA00022781"/>
    </source>
</evidence>
<keyword evidence="7 10" id="KW-0406">Ion transport</keyword>
<evidence type="ECO:0000256" key="9">
    <source>
        <dbReference type="ARBA" id="ARBA00071448"/>
    </source>
</evidence>
<keyword evidence="5" id="KW-0375">Hydrogen ion transport</keyword>
<dbReference type="GO" id="GO:0046961">
    <property type="term" value="F:proton-transporting ATPase activity, rotational mechanism"/>
    <property type="evidence" value="ECO:0007669"/>
    <property type="project" value="InterPro"/>
</dbReference>
<evidence type="ECO:0000313" key="12">
    <source>
        <dbReference type="EMBL" id="KAK2182802.1"/>
    </source>
</evidence>
<keyword evidence="8 10" id="KW-0472">Membrane</keyword>
<evidence type="ECO:0000256" key="8">
    <source>
        <dbReference type="ARBA" id="ARBA00023136"/>
    </source>
</evidence>
<dbReference type="Proteomes" id="UP001209878">
    <property type="component" value="Unassembled WGS sequence"/>
</dbReference>
<dbReference type="SUPFAM" id="SSF81333">
    <property type="entry name" value="F1F0 ATP synthase subunit C"/>
    <property type="match status" value="2"/>
</dbReference>
<evidence type="ECO:0000256" key="10">
    <source>
        <dbReference type="RuleBase" id="RU363060"/>
    </source>
</evidence>